<feature type="region of interest" description="Disordered" evidence="1">
    <location>
        <begin position="405"/>
        <end position="434"/>
    </location>
</feature>
<keyword evidence="2" id="KW-0812">Transmembrane</keyword>
<protein>
    <recommendedName>
        <fullName evidence="5">Transmembrane protein</fullName>
    </recommendedName>
</protein>
<evidence type="ECO:0008006" key="5">
    <source>
        <dbReference type="Google" id="ProtNLM"/>
    </source>
</evidence>
<sequence>MHEPRSLVIVRCCILLILSGIFILYTFAICRQLSDPGLVRHTRWATRTIPVPVFGVEGSDALLQYATLNATACAIGADGQPVYIDLTQHVSVESRPSLAITDARSSSASDGPVQPLNMVDTTVLALHGKEWHFGRGQVATVRTSDAEQPSPMGLAYIDLFVVLPNANGPMRAGATAGALRLSISVHSQDALRLDHSSEKSATVSWPGAHLVHLAERRVIDAVGAERRTIRFRTEPFIEYRGDTTNALFLRILPQNHLLVNGGDGGIASGRFVKGPLNLDIPADLDNADEILAHIGLSGALKTQLQTATERNSDQFLMLVAEDTPAFTLLAAIGNLGGTLVLCLAAYAVLLGSNRLRPWGIVQRHILRNAVLQALSHSEPQHSGGFKGAGKNAALICDGGPNASAKVGGGAHRVPSAKQTKERKPRAGQRRCFGEAGRGRGDAFGNDAYEASEFTTEVWYHTMATGSTVNDGDLDGRDPLAGGDSGYDAPYSSGEIAGTRTHRLYAPNTARNVSMARNVSGSDEDAMGCSISYEGSRAPLQTSYLRGDMERSDAVHAMLTSALEASARPADCDDCKYMRIYTQQLEKRMHALETFRRRVDAVYHCHDLFPQQSQVLSALCTAGAPSADTSDASSSLAPDPHHEPRLASLDDLYRRYRRSTVASESQSNAGPPDVVVTGYI</sequence>
<gene>
    <name evidence="3" type="ORF">THASP1DRAFT_29915</name>
</gene>
<keyword evidence="2" id="KW-1133">Transmembrane helix</keyword>
<organism evidence="3 4">
    <name type="scientific">Thamnocephalis sphaerospora</name>
    <dbReference type="NCBI Taxonomy" id="78915"/>
    <lineage>
        <taxon>Eukaryota</taxon>
        <taxon>Fungi</taxon>
        <taxon>Fungi incertae sedis</taxon>
        <taxon>Zoopagomycota</taxon>
        <taxon>Zoopagomycotina</taxon>
        <taxon>Zoopagomycetes</taxon>
        <taxon>Zoopagales</taxon>
        <taxon>Sigmoideomycetaceae</taxon>
        <taxon>Thamnocephalis</taxon>
    </lineage>
</organism>
<name>A0A4P9XQT3_9FUNG</name>
<evidence type="ECO:0000313" key="3">
    <source>
        <dbReference type="EMBL" id="RKP08282.1"/>
    </source>
</evidence>
<evidence type="ECO:0000256" key="1">
    <source>
        <dbReference type="SAM" id="MobiDB-lite"/>
    </source>
</evidence>
<proteinExistence type="predicted"/>
<dbReference type="OrthoDB" id="5594682at2759"/>
<accession>A0A4P9XQT3</accession>
<feature type="compositionally biased region" description="Polar residues" evidence="1">
    <location>
        <begin position="659"/>
        <end position="668"/>
    </location>
</feature>
<dbReference type="AlphaFoldDB" id="A0A4P9XQT3"/>
<feature type="region of interest" description="Disordered" evidence="1">
    <location>
        <begin position="658"/>
        <end position="679"/>
    </location>
</feature>
<evidence type="ECO:0000313" key="4">
    <source>
        <dbReference type="Proteomes" id="UP000271241"/>
    </source>
</evidence>
<dbReference type="Proteomes" id="UP000271241">
    <property type="component" value="Unassembled WGS sequence"/>
</dbReference>
<dbReference type="EMBL" id="KZ992618">
    <property type="protein sequence ID" value="RKP08282.1"/>
    <property type="molecule type" value="Genomic_DNA"/>
</dbReference>
<reference evidence="4" key="1">
    <citation type="journal article" date="2018" name="Nat. Microbiol.">
        <title>Leveraging single-cell genomics to expand the fungal tree of life.</title>
        <authorList>
            <person name="Ahrendt S.R."/>
            <person name="Quandt C.A."/>
            <person name="Ciobanu D."/>
            <person name="Clum A."/>
            <person name="Salamov A."/>
            <person name="Andreopoulos B."/>
            <person name="Cheng J.F."/>
            <person name="Woyke T."/>
            <person name="Pelin A."/>
            <person name="Henrissat B."/>
            <person name="Reynolds N.K."/>
            <person name="Benny G.L."/>
            <person name="Smith M.E."/>
            <person name="James T.Y."/>
            <person name="Grigoriev I.V."/>
        </authorList>
    </citation>
    <scope>NUCLEOTIDE SEQUENCE [LARGE SCALE GENOMIC DNA]</scope>
    <source>
        <strain evidence="4">RSA 1356</strain>
    </source>
</reference>
<evidence type="ECO:0000256" key="2">
    <source>
        <dbReference type="SAM" id="Phobius"/>
    </source>
</evidence>
<feature type="region of interest" description="Disordered" evidence="1">
    <location>
        <begin position="626"/>
        <end position="646"/>
    </location>
</feature>
<keyword evidence="4" id="KW-1185">Reference proteome</keyword>
<feature type="compositionally biased region" description="Low complexity" evidence="1">
    <location>
        <begin position="626"/>
        <end position="637"/>
    </location>
</feature>
<feature type="transmembrane region" description="Helical" evidence="2">
    <location>
        <begin position="7"/>
        <end position="28"/>
    </location>
</feature>
<keyword evidence="2" id="KW-0472">Membrane</keyword>